<evidence type="ECO:0000313" key="3">
    <source>
        <dbReference type="Proteomes" id="UP001152759"/>
    </source>
</evidence>
<name>A0A9P0ANL0_BEMTA</name>
<feature type="region of interest" description="Disordered" evidence="1">
    <location>
        <begin position="159"/>
        <end position="201"/>
    </location>
</feature>
<evidence type="ECO:0000313" key="2">
    <source>
        <dbReference type="EMBL" id="CAH0395233.1"/>
    </source>
</evidence>
<reference evidence="2" key="1">
    <citation type="submission" date="2021-12" db="EMBL/GenBank/DDBJ databases">
        <authorList>
            <person name="King R."/>
        </authorList>
    </citation>
    <scope>NUCLEOTIDE SEQUENCE</scope>
</reference>
<keyword evidence="3" id="KW-1185">Reference proteome</keyword>
<evidence type="ECO:0000256" key="1">
    <source>
        <dbReference type="SAM" id="MobiDB-lite"/>
    </source>
</evidence>
<organism evidence="2 3">
    <name type="scientific">Bemisia tabaci</name>
    <name type="common">Sweetpotato whitefly</name>
    <name type="synonym">Aleurodes tabaci</name>
    <dbReference type="NCBI Taxonomy" id="7038"/>
    <lineage>
        <taxon>Eukaryota</taxon>
        <taxon>Metazoa</taxon>
        <taxon>Ecdysozoa</taxon>
        <taxon>Arthropoda</taxon>
        <taxon>Hexapoda</taxon>
        <taxon>Insecta</taxon>
        <taxon>Pterygota</taxon>
        <taxon>Neoptera</taxon>
        <taxon>Paraneoptera</taxon>
        <taxon>Hemiptera</taxon>
        <taxon>Sternorrhyncha</taxon>
        <taxon>Aleyrodoidea</taxon>
        <taxon>Aleyrodidae</taxon>
        <taxon>Aleyrodinae</taxon>
        <taxon>Bemisia</taxon>
    </lineage>
</organism>
<dbReference type="AlphaFoldDB" id="A0A9P0ANL0"/>
<accession>A0A9P0ANL0</accession>
<protein>
    <submittedName>
        <fullName evidence="2">Uncharacterized protein</fullName>
    </submittedName>
</protein>
<dbReference type="Proteomes" id="UP001152759">
    <property type="component" value="Chromosome 9"/>
</dbReference>
<feature type="compositionally biased region" description="Low complexity" evidence="1">
    <location>
        <begin position="169"/>
        <end position="191"/>
    </location>
</feature>
<dbReference type="EMBL" id="OU963870">
    <property type="protein sequence ID" value="CAH0395233.1"/>
    <property type="molecule type" value="Genomic_DNA"/>
</dbReference>
<gene>
    <name evidence="2" type="ORF">BEMITA_LOCUS13445</name>
</gene>
<sequence>MPSEYRTPSIQELKRFVKLMMNKLLDPCTLLAHTSTPQERTTINNTCRSFCNFISLAMDLLGTCFVRDCTSIKDGVCDRRGVCICARTLGMTSNPICRRPVKLLFCNNRFRLKMNRVDYDRPPKKERQLSSPVAGGGALSLGHLSHINPMLWAVMMRGNRNRAPNRSQSPSSGKSSDGSSGPSAGSSPSAGGSPGAKDTHC</sequence>
<proteinExistence type="predicted"/>